<evidence type="ECO:0000313" key="1">
    <source>
        <dbReference type="EMBL" id="TQV73090.1"/>
    </source>
</evidence>
<accession>A0A545T787</accession>
<dbReference type="OrthoDB" id="6195896at2"/>
<dbReference type="EMBL" id="VIKR01000004">
    <property type="protein sequence ID" value="TQV73090.1"/>
    <property type="molecule type" value="Genomic_DNA"/>
</dbReference>
<evidence type="ECO:0000313" key="2">
    <source>
        <dbReference type="Proteomes" id="UP000317839"/>
    </source>
</evidence>
<dbReference type="AlphaFoldDB" id="A0A545T787"/>
<comment type="caution">
    <text evidence="1">The sequence shown here is derived from an EMBL/GenBank/DDBJ whole genome shotgun (WGS) entry which is preliminary data.</text>
</comment>
<proteinExistence type="predicted"/>
<organism evidence="1 2">
    <name type="scientific">Aliikangiella marina</name>
    <dbReference type="NCBI Taxonomy" id="1712262"/>
    <lineage>
        <taxon>Bacteria</taxon>
        <taxon>Pseudomonadati</taxon>
        <taxon>Pseudomonadota</taxon>
        <taxon>Gammaproteobacteria</taxon>
        <taxon>Oceanospirillales</taxon>
        <taxon>Pleioneaceae</taxon>
        <taxon>Aliikangiella</taxon>
    </lineage>
</organism>
<reference evidence="1 2" key="1">
    <citation type="submission" date="2019-06" db="EMBL/GenBank/DDBJ databases">
        <title>Draft genome of Aliikangiella marina GYP-15.</title>
        <authorList>
            <person name="Wang G."/>
        </authorList>
    </citation>
    <scope>NUCLEOTIDE SEQUENCE [LARGE SCALE GENOMIC DNA]</scope>
    <source>
        <strain evidence="1 2">GYP-15</strain>
    </source>
</reference>
<gene>
    <name evidence="1" type="ORF">FLL45_16685</name>
</gene>
<sequence length="113" mass="12932">MSTRCFIAMTKDNTNFQSIYCHHDGYDSVNGVGPTLRQYHNSESHAESLIALGDISYVQGATVCAYHRDRGDAWEQTQPRTTRSESELFALAKACDAQYLYLFKQSEWHTFKL</sequence>
<keyword evidence="2" id="KW-1185">Reference proteome</keyword>
<protein>
    <submittedName>
        <fullName evidence="1">Uncharacterized protein</fullName>
    </submittedName>
</protein>
<name>A0A545T787_9GAMM</name>
<dbReference type="RefSeq" id="WP_068641880.1">
    <property type="nucleotide sequence ID" value="NZ_VIKR01000004.1"/>
</dbReference>
<dbReference type="Proteomes" id="UP000317839">
    <property type="component" value="Unassembled WGS sequence"/>
</dbReference>